<keyword evidence="7" id="KW-0249">Electron transport</keyword>
<dbReference type="Gene3D" id="3.40.50.80">
    <property type="entry name" value="Nucleotide-binding domain of ferredoxin-NADP reductase (FNR) module"/>
    <property type="match status" value="1"/>
</dbReference>
<evidence type="ECO:0000259" key="13">
    <source>
        <dbReference type="PROSITE" id="PS51384"/>
    </source>
</evidence>
<protein>
    <recommendedName>
        <fullName evidence="13">FAD-binding FR-type domain-containing protein</fullName>
    </recommendedName>
</protein>
<dbReference type="RefSeq" id="XP_002550643.1">
    <property type="nucleotide sequence ID" value="XM_002550597.1"/>
</dbReference>
<keyword evidence="5 12" id="KW-0812">Transmembrane</keyword>
<feature type="transmembrane region" description="Helical" evidence="12">
    <location>
        <begin position="161"/>
        <end position="182"/>
    </location>
</feature>
<evidence type="ECO:0000256" key="12">
    <source>
        <dbReference type="SAM" id="Phobius"/>
    </source>
</evidence>
<keyword evidence="15" id="KW-1185">Reference proteome</keyword>
<dbReference type="InterPro" id="IPR017927">
    <property type="entry name" value="FAD-bd_FR_type"/>
</dbReference>
<proteinExistence type="inferred from homology"/>
<dbReference type="GeneID" id="8299014"/>
<dbReference type="InterPro" id="IPR013112">
    <property type="entry name" value="FAD-bd_8"/>
</dbReference>
<organism evidence="14 15">
    <name type="scientific">Candida tropicalis (strain ATCC MYA-3404 / T1)</name>
    <name type="common">Yeast</name>
    <dbReference type="NCBI Taxonomy" id="294747"/>
    <lineage>
        <taxon>Eukaryota</taxon>
        <taxon>Fungi</taxon>
        <taxon>Dikarya</taxon>
        <taxon>Ascomycota</taxon>
        <taxon>Saccharomycotina</taxon>
        <taxon>Pichiomycetes</taxon>
        <taxon>Debaryomycetaceae</taxon>
        <taxon>Candida/Lodderomyces clade</taxon>
        <taxon>Candida</taxon>
    </lineage>
</organism>
<dbReference type="HOGENOM" id="CLU_032568_0_0_1"/>
<dbReference type="AlphaFoldDB" id="C5MFU8"/>
<keyword evidence="9" id="KW-0560">Oxidoreductase</keyword>
<feature type="transmembrane region" description="Helical" evidence="12">
    <location>
        <begin position="194"/>
        <end position="213"/>
    </location>
</feature>
<keyword evidence="4" id="KW-0285">Flavoprotein</keyword>
<evidence type="ECO:0000256" key="11">
    <source>
        <dbReference type="ARBA" id="ARBA00023136"/>
    </source>
</evidence>
<sequence length="613" mass="70653">MALDIAEQRFLESERNKKYQWIACVFSLLIFVANGFVFYWLPRFFRSNRYVKTNRFKPYFKFTDAWGTLNSTVSIRVGKKVFYFKPSLLALSICFILLNGKLCYIETEDLDYKPRMFIIGKRCARIGLGQMPAMFLAATKGDFITALTGLTYERAVYFHNWLATLMFSLITAHVAIVAYYWARPSYDIIPKYPKYVYGIIGYACFVFLTFANISIIRKYAFDLFSVHHRVHSFIMLLMAFLHNDKSKAMIIVGIHLLVVDKVLGRIYGILHSKTSPTKGFSEFEILDEDTIRATIPVKATKTNPNPWYRLFLFKYGTWLGGSHVYLNVKKIDFFQYHPFAIASLPDSRKITLIIKKRNGFTKKLYEKIKSIRDEQLENGIDEELPEHKRPSDPNIVKLKAGFRGPSSGKFQPLITFDSVAFFAHDCGASFILPLCLDLLQNIERKEVLKDYLGRPAHPYLKIYWSVKQSSDVLWYDFIIKKLMPYINSGKLDLQVFVKNGDVELDDIKSQLVESKCKKTSEIVSVYSDSDSIGTSSIANSSIKFAYSEKMNVKNILDSHIASMHFPEQKSYNTLAVMSCGLGEFGKEVECETQKYTWVKGAPNIYFYNESYNS</sequence>
<dbReference type="GO" id="GO:0006826">
    <property type="term" value="P:iron ion transport"/>
    <property type="evidence" value="ECO:0007669"/>
    <property type="project" value="TreeGrafter"/>
</dbReference>
<comment type="similarity">
    <text evidence="2">Belongs to the ferric reductase (FRE) family.</text>
</comment>
<dbReference type="InterPro" id="IPR039261">
    <property type="entry name" value="FNR_nucleotide-bd"/>
</dbReference>
<dbReference type="GO" id="GO:0015677">
    <property type="term" value="P:copper ion import"/>
    <property type="evidence" value="ECO:0007669"/>
    <property type="project" value="TreeGrafter"/>
</dbReference>
<dbReference type="GO" id="GO:0000293">
    <property type="term" value="F:ferric-chelate reductase activity"/>
    <property type="evidence" value="ECO:0007669"/>
    <property type="project" value="UniProtKB-ARBA"/>
</dbReference>
<keyword evidence="8 12" id="KW-1133">Transmembrane helix</keyword>
<keyword evidence="3" id="KW-0813">Transport</keyword>
<evidence type="ECO:0000256" key="7">
    <source>
        <dbReference type="ARBA" id="ARBA00022982"/>
    </source>
</evidence>
<dbReference type="STRING" id="294747.C5MFU8"/>
<dbReference type="PANTHER" id="PTHR32361:SF28">
    <property type="entry name" value="FRP1P"/>
    <property type="match status" value="1"/>
</dbReference>
<dbReference type="Pfam" id="PF08022">
    <property type="entry name" value="FAD_binding_8"/>
    <property type="match status" value="1"/>
</dbReference>
<dbReference type="InterPro" id="IPR013121">
    <property type="entry name" value="Fe_red_NAD-bd_6"/>
</dbReference>
<dbReference type="SFLD" id="SFLDG01168">
    <property type="entry name" value="Ferric_reductase_subgroup_(FRE"/>
    <property type="match status" value="1"/>
</dbReference>
<evidence type="ECO:0000256" key="8">
    <source>
        <dbReference type="ARBA" id="ARBA00022989"/>
    </source>
</evidence>
<evidence type="ECO:0000313" key="15">
    <source>
        <dbReference type="Proteomes" id="UP000002037"/>
    </source>
</evidence>
<dbReference type="GO" id="GO:0006879">
    <property type="term" value="P:intracellular iron ion homeostasis"/>
    <property type="evidence" value="ECO:0007669"/>
    <property type="project" value="TreeGrafter"/>
</dbReference>
<dbReference type="GO" id="GO:0005886">
    <property type="term" value="C:plasma membrane"/>
    <property type="evidence" value="ECO:0007669"/>
    <property type="project" value="TreeGrafter"/>
</dbReference>
<dbReference type="OrthoDB" id="17725at2759"/>
<evidence type="ECO:0000256" key="9">
    <source>
        <dbReference type="ARBA" id="ARBA00023002"/>
    </source>
</evidence>
<name>C5MFU8_CANTT</name>
<dbReference type="EMBL" id="GG692401">
    <property type="protein sequence ID" value="EER31211.1"/>
    <property type="molecule type" value="Genomic_DNA"/>
</dbReference>
<gene>
    <name evidence="14" type="ORF">CTRG_04941</name>
</gene>
<evidence type="ECO:0000256" key="6">
    <source>
        <dbReference type="ARBA" id="ARBA00022827"/>
    </source>
</evidence>
<evidence type="ECO:0000256" key="3">
    <source>
        <dbReference type="ARBA" id="ARBA00022448"/>
    </source>
</evidence>
<keyword evidence="11 12" id="KW-0472">Membrane</keyword>
<evidence type="ECO:0000256" key="4">
    <source>
        <dbReference type="ARBA" id="ARBA00022630"/>
    </source>
</evidence>
<dbReference type="Pfam" id="PF01794">
    <property type="entry name" value="Ferric_reduct"/>
    <property type="match status" value="1"/>
</dbReference>
<feature type="transmembrane region" description="Helical" evidence="12">
    <location>
        <begin position="126"/>
        <end position="149"/>
    </location>
</feature>
<reference evidence="14 15" key="1">
    <citation type="journal article" date="2009" name="Nature">
        <title>Evolution of pathogenicity and sexual reproduction in eight Candida genomes.</title>
        <authorList>
            <person name="Butler G."/>
            <person name="Rasmussen M.D."/>
            <person name="Lin M.F."/>
            <person name="Santos M.A."/>
            <person name="Sakthikumar S."/>
            <person name="Munro C.A."/>
            <person name="Rheinbay E."/>
            <person name="Grabherr M."/>
            <person name="Forche A."/>
            <person name="Reedy J.L."/>
            <person name="Agrafioti I."/>
            <person name="Arnaud M.B."/>
            <person name="Bates S."/>
            <person name="Brown A.J."/>
            <person name="Brunke S."/>
            <person name="Costanzo M.C."/>
            <person name="Fitzpatrick D.A."/>
            <person name="de Groot P.W."/>
            <person name="Harris D."/>
            <person name="Hoyer L.L."/>
            <person name="Hube B."/>
            <person name="Klis F.M."/>
            <person name="Kodira C."/>
            <person name="Lennard N."/>
            <person name="Logue M.E."/>
            <person name="Martin R."/>
            <person name="Neiman A.M."/>
            <person name="Nikolaou E."/>
            <person name="Quail M.A."/>
            <person name="Quinn J."/>
            <person name="Santos M.C."/>
            <person name="Schmitzberger F.F."/>
            <person name="Sherlock G."/>
            <person name="Shah P."/>
            <person name="Silverstein K.A."/>
            <person name="Skrzypek M.S."/>
            <person name="Soll D."/>
            <person name="Staggs R."/>
            <person name="Stansfield I."/>
            <person name="Stumpf M.P."/>
            <person name="Sudbery P.E."/>
            <person name="Srikantha T."/>
            <person name="Zeng Q."/>
            <person name="Berman J."/>
            <person name="Berriman M."/>
            <person name="Heitman J."/>
            <person name="Gow N.A."/>
            <person name="Lorenz M.C."/>
            <person name="Birren B.W."/>
            <person name="Kellis M."/>
            <person name="Cuomo C.A."/>
        </authorList>
    </citation>
    <scope>NUCLEOTIDE SEQUENCE [LARGE SCALE GENOMIC DNA]</scope>
    <source>
        <strain evidence="15">ATCC MYA-3404 / T1</strain>
    </source>
</reference>
<dbReference type="InterPro" id="IPR013130">
    <property type="entry name" value="Fe3_Rdtase_TM_dom"/>
</dbReference>
<dbReference type="InterPro" id="IPR051410">
    <property type="entry name" value="Ferric/Cupric_Reductase"/>
</dbReference>
<dbReference type="KEGG" id="ctp:CTRG_04941"/>
<dbReference type="PROSITE" id="PS51384">
    <property type="entry name" value="FAD_FR"/>
    <property type="match status" value="1"/>
</dbReference>
<dbReference type="PANTHER" id="PTHR32361">
    <property type="entry name" value="FERRIC/CUPRIC REDUCTASE TRANSMEMBRANE COMPONENT"/>
    <property type="match status" value="1"/>
</dbReference>
<evidence type="ECO:0000256" key="5">
    <source>
        <dbReference type="ARBA" id="ARBA00022692"/>
    </source>
</evidence>
<feature type="transmembrane region" description="Helical" evidence="12">
    <location>
        <begin position="21"/>
        <end position="41"/>
    </location>
</feature>
<evidence type="ECO:0000256" key="10">
    <source>
        <dbReference type="ARBA" id="ARBA00023065"/>
    </source>
</evidence>
<dbReference type="eggNOG" id="KOG0039">
    <property type="taxonomic scope" value="Eukaryota"/>
</dbReference>
<evidence type="ECO:0000313" key="14">
    <source>
        <dbReference type="EMBL" id="EER31211.1"/>
    </source>
</evidence>
<accession>C5MFU8</accession>
<dbReference type="Pfam" id="PF08030">
    <property type="entry name" value="NAD_binding_6"/>
    <property type="match status" value="1"/>
</dbReference>
<evidence type="ECO:0000256" key="1">
    <source>
        <dbReference type="ARBA" id="ARBA00004141"/>
    </source>
</evidence>
<comment type="subcellular location">
    <subcellularLocation>
        <location evidence="1">Membrane</location>
        <topology evidence="1">Multi-pass membrane protein</topology>
    </subcellularLocation>
</comment>
<feature type="domain" description="FAD-binding FR-type" evidence="13">
    <location>
        <begin position="272"/>
        <end position="412"/>
    </location>
</feature>
<dbReference type="Proteomes" id="UP000002037">
    <property type="component" value="Unassembled WGS sequence"/>
</dbReference>
<feature type="transmembrane region" description="Helical" evidence="12">
    <location>
        <begin position="87"/>
        <end position="105"/>
    </location>
</feature>
<keyword evidence="6" id="KW-0274">FAD</keyword>
<keyword evidence="10" id="KW-0406">Ion transport</keyword>
<dbReference type="VEuPathDB" id="FungiDB:CTRG_04941"/>
<dbReference type="CDD" id="cd06186">
    <property type="entry name" value="NOX_Duox_like_FAD_NADP"/>
    <property type="match status" value="1"/>
</dbReference>
<evidence type="ECO:0000256" key="2">
    <source>
        <dbReference type="ARBA" id="ARBA00006278"/>
    </source>
</evidence>